<evidence type="ECO:0000259" key="2">
    <source>
        <dbReference type="Pfam" id="PF08722"/>
    </source>
</evidence>
<protein>
    <recommendedName>
        <fullName evidence="1">Head completion nuclease</fullName>
        <ecNumber evidence="1">3.1.-.-</ecNumber>
    </recommendedName>
</protein>
<keyword evidence="1" id="KW-0269">Exonuclease</keyword>
<accession>A0A7S6L1J3</accession>
<feature type="domain" description="TnsA endonuclease N-terminal" evidence="2">
    <location>
        <begin position="44"/>
        <end position="144"/>
    </location>
</feature>
<evidence type="ECO:0000256" key="1">
    <source>
        <dbReference type="HAMAP-Rule" id="MF_04160"/>
    </source>
</evidence>
<sequence length="158" mass="18936">MGGSNTYKGKFKPENPEKYKGNNLHKITYRSSWELHIMKFLDRSPSVSKWNSECVIIPYWSSADKRSRKYHMDFWVKFVDGKEFLWEVKPAKETRPPERPKRITTKTKQRYMQECYTYTVNTEKWKAAVDLCQKHNMEFKIITEHALKKVFGFKGLNK</sequence>
<dbReference type="EC" id="3.1.-.-" evidence="1"/>
<dbReference type="Pfam" id="PF08722">
    <property type="entry name" value="Tn7_TnsA-like_N"/>
    <property type="match status" value="1"/>
</dbReference>
<keyword evidence="1" id="KW-0540">Nuclease</keyword>
<proteinExistence type="inferred from homology"/>
<feature type="active site" evidence="1">
    <location>
        <position position="73"/>
    </location>
</feature>
<evidence type="ECO:0000313" key="3">
    <source>
        <dbReference type="EMBL" id="QOC55681.1"/>
    </source>
</evidence>
<keyword evidence="1" id="KW-0255">Endonuclease</keyword>
<dbReference type="GO" id="GO:0004519">
    <property type="term" value="F:endonuclease activity"/>
    <property type="evidence" value="ECO:0007669"/>
    <property type="project" value="UniProtKB-UniRule"/>
</dbReference>
<dbReference type="InterPro" id="IPR014833">
    <property type="entry name" value="TnsA_N"/>
</dbReference>
<dbReference type="Proteomes" id="UP000594607">
    <property type="component" value="Segment"/>
</dbReference>
<comment type="function">
    <text evidence="1">During phage morphogenesis, plays an essential role in the head-tail joining step. The associated nuclease activity is essential for morphogenesis, possibly by cleaving packaged DNA to enable the joining of heads to tails. Displays both exo- and endonuclease activity.</text>
</comment>
<reference evidence="3 4" key="1">
    <citation type="submission" date="2020-07" db="EMBL/GenBank/DDBJ databases">
        <authorList>
            <person name="Kim J."/>
            <person name="Ryu S."/>
            <person name="Jeon B."/>
        </authorList>
    </citation>
    <scope>NUCLEOTIDE SEQUENCE [LARGE SCALE GENOMIC DNA]</scope>
</reference>
<dbReference type="InterPro" id="IPR046390">
    <property type="entry name" value="NUCL_HEAD_T4"/>
</dbReference>
<keyword evidence="1" id="KW-0378">Hydrolase</keyword>
<dbReference type="HAMAP" id="MF_04160">
    <property type="entry name" value="NUCL_HEAD_T4"/>
    <property type="match status" value="1"/>
</dbReference>
<organism evidence="3 4">
    <name type="scientific">Escherichia phage JEP8</name>
    <dbReference type="NCBI Taxonomy" id="2772057"/>
    <lineage>
        <taxon>Viruses</taxon>
        <taxon>Duplodnaviria</taxon>
        <taxon>Heunggongvirae</taxon>
        <taxon>Uroviricota</taxon>
        <taxon>Caudoviricetes</taxon>
        <taxon>Pantevenvirales</taxon>
        <taxon>Straboviridae</taxon>
        <taxon>Krischvirus</taxon>
        <taxon>Krischvirus gec3s</taxon>
    </lineage>
</organism>
<feature type="active site" evidence="1">
    <location>
        <position position="34"/>
    </location>
</feature>
<dbReference type="EMBL" id="MT764208">
    <property type="protein sequence ID" value="QOC55681.1"/>
    <property type="molecule type" value="Genomic_DNA"/>
</dbReference>
<feature type="active site" evidence="1">
    <location>
        <position position="89"/>
    </location>
</feature>
<evidence type="ECO:0000313" key="4">
    <source>
        <dbReference type="Proteomes" id="UP000594607"/>
    </source>
</evidence>
<gene>
    <name evidence="3" type="ORF">JEP8_253</name>
</gene>
<comment type="similarity">
    <text evidence="1">Belongs to the Caudovirales head completion nuclease family.</text>
</comment>
<dbReference type="GO" id="GO:0004527">
    <property type="term" value="F:exonuclease activity"/>
    <property type="evidence" value="ECO:0007669"/>
    <property type="project" value="UniProtKB-UniRule"/>
</dbReference>
<name>A0A7S6L1J3_9CAUD</name>